<evidence type="ECO:0000313" key="2">
    <source>
        <dbReference type="Proteomes" id="UP000195437"/>
    </source>
</evidence>
<dbReference type="InterPro" id="IPR027417">
    <property type="entry name" value="P-loop_NTPase"/>
</dbReference>
<dbReference type="InterPro" id="IPR059206">
    <property type="entry name" value="Sll1717-like"/>
</dbReference>
<sequence>MRSLQVLQKHFPARVESEKRIIRDVFVIPSDFKSIISPNEGTIRILVGNKGTGKSTILEYLLQVSRENGIPAVKLKPSQILESSFSPNDPIAIIKQRLYQSLVLQIAATVGEELSGYVSQNEAALLEVAYEAGKVPLGTMRKLLNFLAPIGKGITRIDFEKMLPTYSKKSEEYVRLVNSYLERQDKTFYVLIDDTDQIGNPAQSNYLDILWGFVLAIQNLAEDCPNIKPIVTFRSEVWRSLEKDESGARDQVDHFRQMTYELSPTVKDLKDILKRRIVYCVEELNGDLQYPYRNFFEGDGCKLPTSGERRRWEDYLVISSRFRPRDTVQLVYHLATEAIRHSKTHIDDFDVDATSLIYSTERFKDIINENMKVCAELDIIIREFRKLPFESNAEDIREFISRIPGAGRITINGKLIRDGDSEGVFVIWKLLYDIEFFTPKLGDEDNYKHFRPKDDPYLVSISRWNDMQKYTWEVHPCYRSYLIEEQKKDYFAKQVKSNKSSKRKNRRG</sequence>
<reference evidence="2" key="1">
    <citation type="submission" date="2017-05" db="EMBL/GenBank/DDBJ databases">
        <authorList>
            <person name="Sung H."/>
        </authorList>
    </citation>
    <scope>NUCLEOTIDE SEQUENCE [LARGE SCALE GENOMIC DNA]</scope>
    <source>
        <strain evidence="2">AR23208</strain>
    </source>
</reference>
<dbReference type="OrthoDB" id="1550553at2"/>
<dbReference type="RefSeq" id="WP_087455256.1">
    <property type="nucleotide sequence ID" value="NZ_CP021434.1"/>
</dbReference>
<dbReference type="Proteomes" id="UP000195437">
    <property type="component" value="Chromosome"/>
</dbReference>
<evidence type="ECO:0000313" key="1">
    <source>
        <dbReference type="EMBL" id="ARU59869.1"/>
    </source>
</evidence>
<organism evidence="1 2">
    <name type="scientific">Tumebacillus avium</name>
    <dbReference type="NCBI Taxonomy" id="1903704"/>
    <lineage>
        <taxon>Bacteria</taxon>
        <taxon>Bacillati</taxon>
        <taxon>Bacillota</taxon>
        <taxon>Bacilli</taxon>
        <taxon>Bacillales</taxon>
        <taxon>Alicyclobacillaceae</taxon>
        <taxon>Tumebacillus</taxon>
    </lineage>
</organism>
<keyword evidence="2" id="KW-1185">Reference proteome</keyword>
<dbReference type="SUPFAM" id="SSF52540">
    <property type="entry name" value="P-loop containing nucleoside triphosphate hydrolases"/>
    <property type="match status" value="1"/>
</dbReference>
<name>A0A1Y0IIH0_9BACL</name>
<dbReference type="EMBL" id="CP021434">
    <property type="protein sequence ID" value="ARU59869.1"/>
    <property type="molecule type" value="Genomic_DNA"/>
</dbReference>
<dbReference type="AlphaFoldDB" id="A0A1Y0IIH0"/>
<gene>
    <name evidence="1" type="ORF">CBW65_01455</name>
</gene>
<dbReference type="KEGG" id="tum:CBW65_01455"/>
<protein>
    <submittedName>
        <fullName evidence="1">Uncharacterized protein</fullName>
    </submittedName>
</protein>
<accession>A0A1Y0IIH0</accession>
<proteinExistence type="predicted"/>
<dbReference type="Gene3D" id="3.40.50.300">
    <property type="entry name" value="P-loop containing nucleotide triphosphate hydrolases"/>
    <property type="match status" value="1"/>
</dbReference>
<dbReference type="NCBIfam" id="NF047389">
    <property type="entry name" value="ATPase_Sll1717"/>
    <property type="match status" value="1"/>
</dbReference>